<accession>A0A8C1QW51</accession>
<dbReference type="InterPro" id="IPR036397">
    <property type="entry name" value="RNaseH_sf"/>
</dbReference>
<organism evidence="3 4">
    <name type="scientific">Cyprinus carpio</name>
    <name type="common">Common carp</name>
    <dbReference type="NCBI Taxonomy" id="7962"/>
    <lineage>
        <taxon>Eukaryota</taxon>
        <taxon>Metazoa</taxon>
        <taxon>Chordata</taxon>
        <taxon>Craniata</taxon>
        <taxon>Vertebrata</taxon>
        <taxon>Euteleostomi</taxon>
        <taxon>Actinopterygii</taxon>
        <taxon>Neopterygii</taxon>
        <taxon>Teleostei</taxon>
        <taxon>Ostariophysi</taxon>
        <taxon>Cypriniformes</taxon>
        <taxon>Cyprinidae</taxon>
        <taxon>Cyprininae</taxon>
        <taxon>Cyprinus</taxon>
    </lineage>
</organism>
<name>A0A8C1QW51_CYPCA</name>
<keyword evidence="4" id="KW-1185">Reference proteome</keyword>
<feature type="domain" description="Integrase core" evidence="2">
    <location>
        <begin position="82"/>
        <end position="246"/>
    </location>
</feature>
<evidence type="ECO:0000256" key="1">
    <source>
        <dbReference type="SAM" id="Phobius"/>
    </source>
</evidence>
<evidence type="ECO:0000313" key="3">
    <source>
        <dbReference type="Ensembl" id="ENSCCRP00010069013.1"/>
    </source>
</evidence>
<protein>
    <recommendedName>
        <fullName evidence="2">Integrase core domain-containing protein</fullName>
    </recommendedName>
</protein>
<reference evidence="3" key="2">
    <citation type="submission" date="2025-09" db="UniProtKB">
        <authorList>
            <consortium name="Ensembl"/>
        </authorList>
    </citation>
    <scope>IDENTIFICATION</scope>
</reference>
<feature type="transmembrane region" description="Helical" evidence="1">
    <location>
        <begin position="30"/>
        <end position="52"/>
    </location>
</feature>
<dbReference type="InterPro" id="IPR058913">
    <property type="entry name" value="Integrase_dom_put"/>
</dbReference>
<keyword evidence="1" id="KW-0812">Transmembrane</keyword>
<keyword evidence="1" id="KW-0472">Membrane</keyword>
<proteinExistence type="predicted"/>
<dbReference type="PANTHER" id="PTHR46791:SF4">
    <property type="match status" value="1"/>
</dbReference>
<evidence type="ECO:0000313" key="4">
    <source>
        <dbReference type="Proteomes" id="UP000694427"/>
    </source>
</evidence>
<dbReference type="PANTHER" id="PTHR46791">
    <property type="entry name" value="EXPRESSED PROTEIN"/>
    <property type="match status" value="1"/>
</dbReference>
<dbReference type="SUPFAM" id="SSF53098">
    <property type="entry name" value="Ribonuclease H-like"/>
    <property type="match status" value="1"/>
</dbReference>
<reference evidence="3" key="1">
    <citation type="submission" date="2025-08" db="UniProtKB">
        <authorList>
            <consortium name="Ensembl"/>
        </authorList>
    </citation>
    <scope>IDENTIFICATION</scope>
</reference>
<dbReference type="InterPro" id="IPR012337">
    <property type="entry name" value="RNaseH-like_sf"/>
</dbReference>
<keyword evidence="1" id="KW-1133">Transmembrane helix</keyword>
<feature type="transmembrane region" description="Helical" evidence="1">
    <location>
        <begin position="64"/>
        <end position="82"/>
    </location>
</feature>
<dbReference type="Ensembl" id="ENSCCRT00010076257.1">
    <property type="protein sequence ID" value="ENSCCRP00010069013.1"/>
    <property type="gene ID" value="ENSCCRG00010029942.1"/>
</dbReference>
<dbReference type="Pfam" id="PF24764">
    <property type="entry name" value="rva_4"/>
    <property type="match status" value="1"/>
</dbReference>
<sequence length="320" mass="37176">MDLLTTDYTFKQIKKKKVYSKNQIGIYNSFRFNLVSMSIMMNFLTFCYKLIFYVGHVLSRLSRISVLCVCVCVYIVYIYICYRWRIVIHGGIDGFSRLIVYLTAASNNRASTVLRSFLEAVEMYGVPSRVRSDKGGENVEVARFMVSTRGTNRNSHLTGRSTHNQRIERLWRDVFGGVLDLFYNCFSNLEREGLLNPDNELHMYALHWTFLPHINQHLQSFKDGWNYHTLRTERHQSPHQLWCENQKEGQDSLQVDLEHGIDWEGPSGHHEEGVAVPEVNLPRQLTDLELQRLPNPHGSFSSVINTYSETVDILSNIMND</sequence>
<dbReference type="AlphaFoldDB" id="A0A8C1QW51"/>
<dbReference type="Gene3D" id="3.30.420.10">
    <property type="entry name" value="Ribonuclease H-like superfamily/Ribonuclease H"/>
    <property type="match status" value="1"/>
</dbReference>
<evidence type="ECO:0000259" key="2">
    <source>
        <dbReference type="Pfam" id="PF24764"/>
    </source>
</evidence>
<dbReference type="Proteomes" id="UP000694427">
    <property type="component" value="Unplaced"/>
</dbReference>
<dbReference type="GO" id="GO:0003676">
    <property type="term" value="F:nucleic acid binding"/>
    <property type="evidence" value="ECO:0007669"/>
    <property type="project" value="InterPro"/>
</dbReference>